<evidence type="ECO:0000256" key="2">
    <source>
        <dbReference type="ARBA" id="ARBA00004922"/>
    </source>
</evidence>
<evidence type="ECO:0000313" key="16">
    <source>
        <dbReference type="Proteomes" id="UP000694843"/>
    </source>
</evidence>
<dbReference type="PROSITE" id="PS52031">
    <property type="entry name" value="GG_LECTIN"/>
    <property type="match status" value="1"/>
</dbReference>
<dbReference type="FunFam" id="3.90.550.10:FF:000252">
    <property type="entry name" value="Protein O-linked-mannose beta-1,2-N-acetylglucosaminyltransferase 1"/>
    <property type="match status" value="1"/>
</dbReference>
<gene>
    <name evidence="17" type="primary">LOC108681448</name>
</gene>
<keyword evidence="6" id="KW-0812">Transmembrane</keyword>
<dbReference type="RefSeq" id="XP_018025965.1">
    <property type="nucleotide sequence ID" value="XM_018170476.2"/>
</dbReference>
<keyword evidence="12 13" id="KW-0464">Manganese</keyword>
<dbReference type="Proteomes" id="UP000694843">
    <property type="component" value="Unplaced"/>
</dbReference>
<evidence type="ECO:0000256" key="9">
    <source>
        <dbReference type="ARBA" id="ARBA00022989"/>
    </source>
</evidence>
<dbReference type="OrthoDB" id="440755at2759"/>
<sequence>MTVFTLILALMIVGLAEGGRHLDVEVMSSRRNLRVTLNSVQVLDARIGTLLNDGTQAMGLHLLTLNQHSGAVIMKKTFNTTEFAAGLALYPVLTSIAAGRIAIFAVLAEASLNLARVTRQLLAGFGVHSASVLRVRNYLACVLTVGGVTHGDAAVLDADTISLNTFASPVIFHAVIPLSDPDSCSWMKDNNKRKKFCSQYDGYGDFCDCENPLPLDFPKQKLANSVIENIPVLIIAGNRPTELYRSIRSLLEQPGGAPEKILVTVEGDYPEVFQLLNLLQIRYQSFRPALDYSTLLDLNDTRVFYAARISRHYHDALQLAFRLHPNAPAVILLEEDLIASPDFLSFFNQTAFLLASDPSLYCISAWNDLGALHTSRDTGLLMRVETMVGNGWMLTRRIFQEVEGTWPMNVGEGDWDMWLRIDENAAQRECVIPAVSRVFHYGLTGAHVRGPMTIAHFAGHLTTSQPNIWLKDTHKLVQTEYEKSIYELLESPNIVFHNTSLSPCNKNYLPKNFTETLVIFFEMTQGLDKAGWALLAACLGLWHLDTRGHHRGLFRFNYYNTTVLAIGYPFSDYSYLKPPKICMPKKIETTTELQLLDTLVVENRRRHRVADLEEFLPSLMLDVRIPSFAYS</sequence>
<dbReference type="Pfam" id="PF15711">
    <property type="entry name" value="ILEI"/>
    <property type="match status" value="1"/>
</dbReference>
<comment type="pathway">
    <text evidence="2 13">Protein modification; protein glycosylation.</text>
</comment>
<dbReference type="GO" id="GO:0016266">
    <property type="term" value="P:protein O-linked glycosylation via N-acetyl-galactosamine"/>
    <property type="evidence" value="ECO:0007669"/>
    <property type="project" value="TreeGrafter"/>
</dbReference>
<dbReference type="Pfam" id="PF03071">
    <property type="entry name" value="GNT-I"/>
    <property type="match status" value="1"/>
</dbReference>
<proteinExistence type="inferred from homology"/>
<dbReference type="GeneID" id="108681448"/>
<evidence type="ECO:0000256" key="12">
    <source>
        <dbReference type="ARBA" id="ARBA00023211"/>
    </source>
</evidence>
<dbReference type="AlphaFoldDB" id="A0A8B7PJ05"/>
<keyword evidence="14" id="KW-0732">Signal</keyword>
<dbReference type="GO" id="GO:0003827">
    <property type="term" value="F:alpha-1,3-mannosylglycoprotein 2-beta-N-acetylglucosaminyltransferase activity"/>
    <property type="evidence" value="ECO:0007669"/>
    <property type="project" value="UniProtKB-UniRule"/>
</dbReference>
<dbReference type="PANTHER" id="PTHR46396">
    <property type="entry name" value="PROTEIN O-LINKED-MANNOSE BETA-1,2-N-ACETYLGLUCOSAMINYLTRANSFERASE 1"/>
    <property type="match status" value="1"/>
</dbReference>
<dbReference type="SUPFAM" id="SSF53448">
    <property type="entry name" value="Nucleotide-diphospho-sugar transferases"/>
    <property type="match status" value="1"/>
</dbReference>
<dbReference type="Gene3D" id="3.90.550.10">
    <property type="entry name" value="Spore Coat Polysaccharide Biosynthesis Protein SpsA, Chain A"/>
    <property type="match status" value="1"/>
</dbReference>
<dbReference type="KEGG" id="hazt:108681448"/>
<keyword evidence="5" id="KW-0808">Transferase</keyword>
<evidence type="ECO:0000256" key="13">
    <source>
        <dbReference type="RuleBase" id="RU368119"/>
    </source>
</evidence>
<keyword evidence="7 13" id="KW-0479">Metal-binding</keyword>
<keyword evidence="11" id="KW-0472">Membrane</keyword>
<dbReference type="GO" id="GO:0000139">
    <property type="term" value="C:Golgi membrane"/>
    <property type="evidence" value="ECO:0007669"/>
    <property type="project" value="UniProtKB-SubCell"/>
</dbReference>
<evidence type="ECO:0000256" key="6">
    <source>
        <dbReference type="ARBA" id="ARBA00022692"/>
    </source>
</evidence>
<dbReference type="EC" id="2.4.1.101" evidence="13"/>
<feature type="signal peptide" evidence="14">
    <location>
        <begin position="1"/>
        <end position="18"/>
    </location>
</feature>
<dbReference type="InterPro" id="IPR029044">
    <property type="entry name" value="Nucleotide-diphossugar_trans"/>
</dbReference>
<reference evidence="17" key="1">
    <citation type="submission" date="2025-08" db="UniProtKB">
        <authorList>
            <consortium name="RefSeq"/>
        </authorList>
    </citation>
    <scope>IDENTIFICATION</scope>
    <source>
        <tissue evidence="17">Whole organism</tissue>
    </source>
</reference>
<evidence type="ECO:0000256" key="4">
    <source>
        <dbReference type="ARBA" id="ARBA00022676"/>
    </source>
</evidence>
<comment type="similarity">
    <text evidence="3 13">Belongs to the glycosyltransferase 13 family.</text>
</comment>
<feature type="chain" id="PRO_5034663178" description="Alpha-1,3-mannosyl-glycoprotein 2-beta-N-acetylglucosaminyltransferase" evidence="14">
    <location>
        <begin position="19"/>
        <end position="631"/>
    </location>
</feature>
<dbReference type="InterPro" id="IPR004139">
    <property type="entry name" value="Glyco_trans_13"/>
</dbReference>
<accession>A0A8B7PJ05</accession>
<evidence type="ECO:0000259" key="15">
    <source>
        <dbReference type="Pfam" id="PF15711"/>
    </source>
</evidence>
<comment type="catalytic activity">
    <reaction evidence="13">
        <text>N(4)-(alpha-D-Man-(1-&gt;3)-[alpha-D-Man-(1-&gt;3)-[alpha-D-Man-(1-&gt;6)]-alpha-D-Man-(1-&gt;6)]-beta-D-Man-(1-&gt;4)-beta-D-GlcNAc-(1-&gt;4)-beta-D-GlcNAc)-L-asparaginyl-[protein] (N-glucan mannose isomer 5A1,2) + UDP-N-acetyl-alpha-D-glucosamine = N(4)-{beta-D-GlcNAc-(1-&gt;2)-alpha-D-Man-(1-&gt;3)-[alpha-D-Man-(1-&gt;3)-[alpha-D-Man-(1-&gt;6)]-alpha-D-Man-(1-&gt;6)]-beta-D-Man-(1-&gt;4)-beta-D-GlcNAc-(1-&gt;4)-beta-D-GlcNAc}-L-asparaginyl-[protein] + UDP + H(+)</text>
        <dbReference type="Rhea" id="RHEA:11456"/>
        <dbReference type="Rhea" id="RHEA-COMP:14367"/>
        <dbReference type="Rhea" id="RHEA-COMP:14368"/>
        <dbReference type="ChEBI" id="CHEBI:15378"/>
        <dbReference type="ChEBI" id="CHEBI:57705"/>
        <dbReference type="ChEBI" id="CHEBI:58223"/>
        <dbReference type="ChEBI" id="CHEBI:59087"/>
        <dbReference type="ChEBI" id="CHEBI:60625"/>
        <dbReference type="EC" id="2.4.1.101"/>
    </reaction>
</comment>
<dbReference type="UniPathway" id="UPA00378"/>
<keyword evidence="8 13" id="KW-0735">Signal-anchor</keyword>
<name>A0A8B7PJ05_HYAAZ</name>
<comment type="cofactor">
    <cofactor evidence="13">
        <name>Mn(2+)</name>
        <dbReference type="ChEBI" id="CHEBI:29035"/>
    </cofactor>
    <text evidence="13">The cofactor is mostly bound to the substrate.</text>
</comment>
<dbReference type="InterPro" id="IPR039477">
    <property type="entry name" value="ILEI/PANDER_dom"/>
</dbReference>
<dbReference type="GO" id="GO:0047223">
    <property type="term" value="F:beta-1,3-galactosyl-O-glycosyl-glycoprotein beta-1,3-N-acetylglucosaminyltransferase activity"/>
    <property type="evidence" value="ECO:0007669"/>
    <property type="project" value="TreeGrafter"/>
</dbReference>
<evidence type="ECO:0000256" key="14">
    <source>
        <dbReference type="SAM" id="SignalP"/>
    </source>
</evidence>
<dbReference type="PANTHER" id="PTHR46396:SF2">
    <property type="entry name" value="ILEI_PANDER DOMAIN-CONTAINING PROTEIN"/>
    <property type="match status" value="1"/>
</dbReference>
<evidence type="ECO:0000256" key="1">
    <source>
        <dbReference type="ARBA" id="ARBA00004323"/>
    </source>
</evidence>
<organism evidence="16 17">
    <name type="scientific">Hyalella azteca</name>
    <name type="common">Amphipod</name>
    <dbReference type="NCBI Taxonomy" id="294128"/>
    <lineage>
        <taxon>Eukaryota</taxon>
        <taxon>Metazoa</taxon>
        <taxon>Ecdysozoa</taxon>
        <taxon>Arthropoda</taxon>
        <taxon>Crustacea</taxon>
        <taxon>Multicrustacea</taxon>
        <taxon>Malacostraca</taxon>
        <taxon>Eumalacostraca</taxon>
        <taxon>Peracarida</taxon>
        <taxon>Amphipoda</taxon>
        <taxon>Senticaudata</taxon>
        <taxon>Talitrida</taxon>
        <taxon>Talitroidea</taxon>
        <taxon>Hyalellidae</taxon>
        <taxon>Hyalella</taxon>
    </lineage>
</organism>
<evidence type="ECO:0000256" key="8">
    <source>
        <dbReference type="ARBA" id="ARBA00022968"/>
    </source>
</evidence>
<dbReference type="GO" id="GO:0030145">
    <property type="term" value="F:manganese ion binding"/>
    <property type="evidence" value="ECO:0007669"/>
    <property type="project" value="UniProtKB-UniRule"/>
</dbReference>
<keyword evidence="10 13" id="KW-0333">Golgi apparatus</keyword>
<keyword evidence="16" id="KW-1185">Reference proteome</keyword>
<comment type="function">
    <text evidence="13">Initiates complex N-linked carbohydrate formation. Essential for the conversion of high-mannose to hybrid and complex N-glycans.</text>
</comment>
<evidence type="ECO:0000256" key="11">
    <source>
        <dbReference type="ARBA" id="ARBA00023136"/>
    </source>
</evidence>
<comment type="subcellular location">
    <subcellularLocation>
        <location evidence="1 13">Golgi apparatus membrane</location>
        <topology evidence="1 13">Single-pass type II membrane protein</topology>
    </subcellularLocation>
</comment>
<evidence type="ECO:0000256" key="3">
    <source>
        <dbReference type="ARBA" id="ARBA00006492"/>
    </source>
</evidence>
<evidence type="ECO:0000313" key="17">
    <source>
        <dbReference type="RefSeq" id="XP_018025965.1"/>
    </source>
</evidence>
<feature type="domain" description="ILEI/PANDER" evidence="15">
    <location>
        <begin position="59"/>
        <end position="144"/>
    </location>
</feature>
<keyword evidence="4 13" id="KW-0328">Glycosyltransferase</keyword>
<protein>
    <recommendedName>
        <fullName evidence="13">Alpha-1,3-mannosyl-glycoprotein 2-beta-N-acetylglucosaminyltransferase</fullName>
        <shortName evidence="13">GNT-I</shortName>
        <shortName evidence="13">GlcNAc-T I</shortName>
        <ecNumber evidence="13">2.4.1.101</ecNumber>
    </recommendedName>
    <alternativeName>
        <fullName evidence="13">N-glycosyl-oligosaccharide-glycoprotein N-acetylglucosaminyltransferase I</fullName>
    </alternativeName>
</protein>
<evidence type="ECO:0000256" key="7">
    <source>
        <dbReference type="ARBA" id="ARBA00022723"/>
    </source>
</evidence>
<dbReference type="InterPro" id="IPR052463">
    <property type="entry name" value="O-linked_mannose_GnT"/>
</dbReference>
<evidence type="ECO:0000256" key="5">
    <source>
        <dbReference type="ARBA" id="ARBA00022679"/>
    </source>
</evidence>
<evidence type="ECO:0000256" key="10">
    <source>
        <dbReference type="ARBA" id="ARBA00023034"/>
    </source>
</evidence>
<keyword evidence="9" id="KW-1133">Transmembrane helix</keyword>